<protein>
    <submittedName>
        <fullName evidence="1">Uncharacterized protein</fullName>
    </submittedName>
</protein>
<name>K0XRD9_9BACT</name>
<organism evidence="1 2">
    <name type="scientific">Barnesiella intestinihominis YIT 11860</name>
    <dbReference type="NCBI Taxonomy" id="742726"/>
    <lineage>
        <taxon>Bacteria</taxon>
        <taxon>Pseudomonadati</taxon>
        <taxon>Bacteroidota</taxon>
        <taxon>Bacteroidia</taxon>
        <taxon>Bacteroidales</taxon>
        <taxon>Barnesiellaceae</taxon>
        <taxon>Barnesiella</taxon>
    </lineage>
</organism>
<dbReference type="OrthoDB" id="1092456at2"/>
<dbReference type="RefSeq" id="WP_008861094.1">
    <property type="nucleotide sequence ID" value="NZ_JH815203.1"/>
</dbReference>
<keyword evidence="2" id="KW-1185">Reference proteome</keyword>
<sequence length="134" mass="15874">MELYYKEERDRDLFRAYNEALKSLGKMAVNVPREQIVRHVVYSIAPRFYISYEEARRNVKRIFKGYSPRCVSSTRTEMYNDLANMLASYLRRRPQVPFNDALCTILAEKRAPRFYLSERSALLTIYRMQKGGVS</sequence>
<dbReference type="HOGENOM" id="CLU_2022190_0_0_10"/>
<dbReference type="GeneID" id="77847932"/>
<dbReference type="STRING" id="742726.HMPREF9448_00598"/>
<dbReference type="EMBL" id="ADLE01000001">
    <property type="protein sequence ID" value="EJZ66420.1"/>
    <property type="molecule type" value="Genomic_DNA"/>
</dbReference>
<dbReference type="Proteomes" id="UP000006044">
    <property type="component" value="Unassembled WGS sequence"/>
</dbReference>
<accession>K0XRD9</accession>
<dbReference type="AlphaFoldDB" id="K0XRD9"/>
<dbReference type="eggNOG" id="ENOG5033KET">
    <property type="taxonomic scope" value="Bacteria"/>
</dbReference>
<reference evidence="1 2" key="1">
    <citation type="submission" date="2012-08" db="EMBL/GenBank/DDBJ databases">
        <title>The Genome Sequence of Barnesiella intestinihominis YIT 11860.</title>
        <authorList>
            <consortium name="The Broad Institute Genome Sequencing Platform"/>
            <person name="Earl A."/>
            <person name="Ward D."/>
            <person name="Feldgarden M."/>
            <person name="Gevers D."/>
            <person name="Morotomi M."/>
            <person name="Walker B."/>
            <person name="Young S.K."/>
            <person name="Zeng Q."/>
            <person name="Gargeya S."/>
            <person name="Fitzgerald M."/>
            <person name="Haas B."/>
            <person name="Abouelleil A."/>
            <person name="Alvarado L."/>
            <person name="Arachchi H.M."/>
            <person name="Berlin A.M."/>
            <person name="Chapman S.B."/>
            <person name="Goldberg J."/>
            <person name="Griggs A."/>
            <person name="Gujja S."/>
            <person name="Hansen M."/>
            <person name="Howarth C."/>
            <person name="Imamovic A."/>
            <person name="Larimer J."/>
            <person name="McCowen C."/>
            <person name="Montmayeur A."/>
            <person name="Murphy C."/>
            <person name="Neiman D."/>
            <person name="Pearson M."/>
            <person name="Priest M."/>
            <person name="Roberts A."/>
            <person name="Saif S."/>
            <person name="Shea T."/>
            <person name="Sisk P."/>
            <person name="Sykes S."/>
            <person name="Wortman J."/>
            <person name="Nusbaum C."/>
            <person name="Birren B."/>
        </authorList>
    </citation>
    <scope>NUCLEOTIDE SEQUENCE [LARGE SCALE GENOMIC DNA]</scope>
    <source>
        <strain evidence="1 2">YIT 11860</strain>
    </source>
</reference>
<proteinExistence type="predicted"/>
<evidence type="ECO:0000313" key="1">
    <source>
        <dbReference type="EMBL" id="EJZ66420.1"/>
    </source>
</evidence>
<comment type="caution">
    <text evidence="1">The sequence shown here is derived from an EMBL/GenBank/DDBJ whole genome shotgun (WGS) entry which is preliminary data.</text>
</comment>
<gene>
    <name evidence="1" type="ORF">HMPREF9448_00598</name>
</gene>
<evidence type="ECO:0000313" key="2">
    <source>
        <dbReference type="Proteomes" id="UP000006044"/>
    </source>
</evidence>